<proteinExistence type="predicted"/>
<feature type="chain" id="PRO_5006134065" evidence="1">
    <location>
        <begin position="26"/>
        <end position="152"/>
    </location>
</feature>
<keyword evidence="3" id="KW-1185">Reference proteome</keyword>
<evidence type="ECO:0000313" key="2">
    <source>
        <dbReference type="EMBL" id="KPL90206.1"/>
    </source>
</evidence>
<evidence type="ECO:0000313" key="3">
    <source>
        <dbReference type="Proteomes" id="UP000050277"/>
    </source>
</evidence>
<reference evidence="2 3" key="1">
    <citation type="submission" date="2015-07" db="EMBL/GenBank/DDBJ databases">
        <title>Whole genome sequence of Herpetosiphon geysericola DSM 7119.</title>
        <authorList>
            <person name="Hemp J."/>
            <person name="Ward L.M."/>
            <person name="Pace L.A."/>
            <person name="Fischer W.W."/>
        </authorList>
    </citation>
    <scope>NUCLEOTIDE SEQUENCE [LARGE SCALE GENOMIC DNA]</scope>
    <source>
        <strain evidence="2 3">DSM 7119</strain>
    </source>
</reference>
<dbReference type="RefSeq" id="WP_054533983.1">
    <property type="nucleotide sequence ID" value="NZ_LGKP01000013.1"/>
</dbReference>
<dbReference type="Proteomes" id="UP000050277">
    <property type="component" value="Unassembled WGS sequence"/>
</dbReference>
<gene>
    <name evidence="2" type="ORF">SE18_08375</name>
</gene>
<protein>
    <submittedName>
        <fullName evidence="2">Uncharacterized protein</fullName>
    </submittedName>
</protein>
<name>A0A0P6Z082_9CHLR</name>
<comment type="caution">
    <text evidence="2">The sequence shown here is derived from an EMBL/GenBank/DDBJ whole genome shotgun (WGS) entry which is preliminary data.</text>
</comment>
<keyword evidence="1" id="KW-0732">Signal</keyword>
<dbReference type="EMBL" id="LGKP01000013">
    <property type="protein sequence ID" value="KPL90206.1"/>
    <property type="molecule type" value="Genomic_DNA"/>
</dbReference>
<feature type="signal peptide" evidence="1">
    <location>
        <begin position="1"/>
        <end position="25"/>
    </location>
</feature>
<organism evidence="2 3">
    <name type="scientific">Herpetosiphon geysericola</name>
    <dbReference type="NCBI Taxonomy" id="70996"/>
    <lineage>
        <taxon>Bacteria</taxon>
        <taxon>Bacillati</taxon>
        <taxon>Chloroflexota</taxon>
        <taxon>Chloroflexia</taxon>
        <taxon>Herpetosiphonales</taxon>
        <taxon>Herpetosiphonaceae</taxon>
        <taxon>Herpetosiphon</taxon>
    </lineage>
</organism>
<accession>A0A0P6Z082</accession>
<evidence type="ECO:0000256" key="1">
    <source>
        <dbReference type="SAM" id="SignalP"/>
    </source>
</evidence>
<sequence length="152" mass="16656">MKKLLSMLAALLLVFSALIVPQPQAAAAAPEAAPVMTYMRFNRYGGDIYATYCIASAMSHDIYWGATAPVQWNTWAGYGAINNCVTKYLFSQVASGEQLYVDVFAYADWGERYYFTITANGSTNIYCEIDNNTSSDDMQPGVTTATSCAFVQ</sequence>
<dbReference type="AlphaFoldDB" id="A0A0P6Z082"/>